<feature type="domain" description="Tc1-like transposase DDE" evidence="1">
    <location>
        <begin position="145"/>
        <end position="281"/>
    </location>
</feature>
<name>A0A4Q4PW38_9PLEO</name>
<dbReference type="GO" id="GO:0003676">
    <property type="term" value="F:nucleic acid binding"/>
    <property type="evidence" value="ECO:0007669"/>
    <property type="project" value="InterPro"/>
</dbReference>
<dbReference type="SUPFAM" id="SSF46689">
    <property type="entry name" value="Homeodomain-like"/>
    <property type="match status" value="1"/>
</dbReference>
<dbReference type="InterPro" id="IPR038717">
    <property type="entry name" value="Tc1-like_DDE_dom"/>
</dbReference>
<dbReference type="Pfam" id="PF13592">
    <property type="entry name" value="HTH_33"/>
    <property type="match status" value="1"/>
</dbReference>
<dbReference type="EMBL" id="PEJP01000135">
    <property type="protein sequence ID" value="RYO22799.1"/>
    <property type="molecule type" value="Genomic_DNA"/>
</dbReference>
<dbReference type="InterPro" id="IPR036397">
    <property type="entry name" value="RNaseH_sf"/>
</dbReference>
<protein>
    <submittedName>
        <fullName evidence="3">Uncharacterized protein</fullName>
    </submittedName>
</protein>
<accession>A0A4Q4PW38</accession>
<dbReference type="OrthoDB" id="5386133at2759"/>
<organism evidence="3 4">
    <name type="scientific">Alternaria arborescens</name>
    <dbReference type="NCBI Taxonomy" id="156630"/>
    <lineage>
        <taxon>Eukaryota</taxon>
        <taxon>Fungi</taxon>
        <taxon>Dikarya</taxon>
        <taxon>Ascomycota</taxon>
        <taxon>Pezizomycotina</taxon>
        <taxon>Dothideomycetes</taxon>
        <taxon>Pleosporomycetidae</taxon>
        <taxon>Pleosporales</taxon>
        <taxon>Pleosporineae</taxon>
        <taxon>Pleosporaceae</taxon>
        <taxon>Alternaria</taxon>
        <taxon>Alternaria sect. Alternaria</taxon>
    </lineage>
</organism>
<dbReference type="InterPro" id="IPR025959">
    <property type="entry name" value="Winged_HTH_dom"/>
</dbReference>
<reference evidence="4" key="1">
    <citation type="journal article" date="2019" name="bioRxiv">
        <title>Genomics, evolutionary history and diagnostics of the Alternaria alternata species group including apple and Asian pear pathotypes.</title>
        <authorList>
            <person name="Armitage A.D."/>
            <person name="Cockerton H.M."/>
            <person name="Sreenivasaprasad S."/>
            <person name="Woodhall J.W."/>
            <person name="Lane C.R."/>
            <person name="Harrison R.J."/>
            <person name="Clarkson J.P."/>
        </authorList>
    </citation>
    <scope>NUCLEOTIDE SEQUENCE [LARGE SCALE GENOMIC DNA]</scope>
    <source>
        <strain evidence="4">RGR 97.0016</strain>
    </source>
</reference>
<dbReference type="Proteomes" id="UP000293823">
    <property type="component" value="Unassembled WGS sequence"/>
</dbReference>
<dbReference type="PANTHER" id="PTHR46564:SF1">
    <property type="entry name" value="TRANSPOSASE"/>
    <property type="match status" value="1"/>
</dbReference>
<dbReference type="Pfam" id="PF13358">
    <property type="entry name" value="DDE_3"/>
    <property type="match status" value="1"/>
</dbReference>
<evidence type="ECO:0000313" key="4">
    <source>
        <dbReference type="Proteomes" id="UP000293823"/>
    </source>
</evidence>
<evidence type="ECO:0000313" key="3">
    <source>
        <dbReference type="EMBL" id="RYO22799.1"/>
    </source>
</evidence>
<dbReference type="InterPro" id="IPR009057">
    <property type="entry name" value="Homeodomain-like_sf"/>
</dbReference>
<dbReference type="AlphaFoldDB" id="A0A4Q4PW38"/>
<evidence type="ECO:0000259" key="1">
    <source>
        <dbReference type="Pfam" id="PF13358"/>
    </source>
</evidence>
<dbReference type="NCBIfam" id="NF033545">
    <property type="entry name" value="transpos_IS630"/>
    <property type="match status" value="1"/>
</dbReference>
<evidence type="ECO:0000259" key="2">
    <source>
        <dbReference type="Pfam" id="PF13592"/>
    </source>
</evidence>
<dbReference type="InterPro" id="IPR047655">
    <property type="entry name" value="Transpos_IS630-like"/>
</dbReference>
<dbReference type="PANTHER" id="PTHR46564">
    <property type="entry name" value="TRANSPOSASE"/>
    <property type="match status" value="1"/>
</dbReference>
<keyword evidence="4" id="KW-1185">Reference proteome</keyword>
<comment type="caution">
    <text evidence="3">The sequence shown here is derived from an EMBL/GenBank/DDBJ whole genome shotgun (WGS) entry which is preliminary data.</text>
</comment>
<sequence>MAPNLAASQHDLVRDMISAGTLTTAQIAVVAGCSERSIKAIRSNLRYFNSTRAPANGGGRRQSITPPMLGALWDHLLEKPGLYQEEMAVFLWDEFEVRVSTHSISRALKDIGWSKKAARQIAKEQNADLRDFYLYNLTQFQSYHLVFIDESGCDKRIGFRRTGWSPHGVAPVQVAKFHRDRRYQILPSYTQDGILLSRVYQGSTDSAVFEDYIEQLLPHCGRWPEPKSVLVMDNASFHHTERLEQMCCDAGVKLMYLPPYSPDLNPIEEFFAELKAFIKKNWRAFEDAPGQGFDAFLEWCIDAVGGKQDSARGHFRHAGITVEEF</sequence>
<dbReference type="SUPFAM" id="SSF53098">
    <property type="entry name" value="Ribonuclease H-like"/>
    <property type="match status" value="1"/>
</dbReference>
<dbReference type="Gene3D" id="3.30.420.10">
    <property type="entry name" value="Ribonuclease H-like superfamily/Ribonuclease H"/>
    <property type="match status" value="1"/>
</dbReference>
<proteinExistence type="predicted"/>
<gene>
    <name evidence="3" type="ORF">AA0113_g12759</name>
</gene>
<feature type="domain" description="Winged helix-turn helix" evidence="2">
    <location>
        <begin position="86"/>
        <end position="129"/>
    </location>
</feature>
<dbReference type="InterPro" id="IPR012337">
    <property type="entry name" value="RNaseH-like_sf"/>
</dbReference>